<sequence>MRRLADEIAAITPSDRKFKVEIDGPEILTTLMSPTTAHGMIVLRLRRQIERQTPEMAALNDTNMENPRVEKLRIPDLMALPEDALDPSSDAVDAELVELVAEVVSKTNPENDYVKELAAYPAMGIPTYLLIDPREGLVTVYSDPVGGSYRASHTYSFGEKVEAGRWTIDTGDFPRYTD</sequence>
<dbReference type="InterPro" id="IPR012296">
    <property type="entry name" value="Nuclease_put_TT1808"/>
</dbReference>
<gene>
    <name evidence="2" type="ORF">VR44_06370</name>
</gene>
<evidence type="ECO:0000259" key="1">
    <source>
        <dbReference type="Pfam" id="PF05685"/>
    </source>
</evidence>
<keyword evidence="3" id="KW-1185">Reference proteome</keyword>
<evidence type="ECO:0000313" key="2">
    <source>
        <dbReference type="EMBL" id="KJY37158.1"/>
    </source>
</evidence>
<dbReference type="AlphaFoldDB" id="A0A0F4JTT4"/>
<dbReference type="InterPro" id="IPR011335">
    <property type="entry name" value="Restrct_endonuc-II-like"/>
</dbReference>
<dbReference type="CDD" id="cd06260">
    <property type="entry name" value="DUF820-like"/>
    <property type="match status" value="1"/>
</dbReference>
<comment type="caution">
    <text evidence="2">The sequence shown here is derived from an EMBL/GenBank/DDBJ whole genome shotgun (WGS) entry which is preliminary data.</text>
</comment>
<dbReference type="InterPro" id="IPR008538">
    <property type="entry name" value="Uma2"/>
</dbReference>
<evidence type="ECO:0000313" key="3">
    <source>
        <dbReference type="Proteomes" id="UP000033551"/>
    </source>
</evidence>
<dbReference type="PANTHER" id="PTHR35400:SF3">
    <property type="entry name" value="SLL1072 PROTEIN"/>
    <property type="match status" value="1"/>
</dbReference>
<organism evidence="2 3">
    <name type="scientific">Streptomyces katrae</name>
    <dbReference type="NCBI Taxonomy" id="68223"/>
    <lineage>
        <taxon>Bacteria</taxon>
        <taxon>Bacillati</taxon>
        <taxon>Actinomycetota</taxon>
        <taxon>Actinomycetes</taxon>
        <taxon>Kitasatosporales</taxon>
        <taxon>Streptomycetaceae</taxon>
        <taxon>Streptomyces</taxon>
    </lineage>
</organism>
<dbReference type="Gene3D" id="3.90.1570.10">
    <property type="entry name" value="tt1808, chain A"/>
    <property type="match status" value="1"/>
</dbReference>
<protein>
    <recommendedName>
        <fullName evidence="1">Putative restriction endonuclease domain-containing protein</fullName>
    </recommendedName>
</protein>
<dbReference type="EMBL" id="JZWV01000118">
    <property type="protein sequence ID" value="KJY37158.1"/>
    <property type="molecule type" value="Genomic_DNA"/>
</dbReference>
<dbReference type="SUPFAM" id="SSF52980">
    <property type="entry name" value="Restriction endonuclease-like"/>
    <property type="match status" value="1"/>
</dbReference>
<proteinExistence type="predicted"/>
<dbReference type="Pfam" id="PF05685">
    <property type="entry name" value="Uma2"/>
    <property type="match status" value="1"/>
</dbReference>
<dbReference type="Proteomes" id="UP000033551">
    <property type="component" value="Unassembled WGS sequence"/>
</dbReference>
<dbReference type="PATRIC" id="fig|68223.7.peg.3183"/>
<feature type="domain" description="Putative restriction endonuclease" evidence="1">
    <location>
        <begin position="15"/>
        <end position="162"/>
    </location>
</feature>
<reference evidence="2 3" key="1">
    <citation type="submission" date="2015-02" db="EMBL/GenBank/DDBJ databases">
        <authorList>
            <person name="Ju K.-S."/>
            <person name="Doroghazi J.R."/>
            <person name="Metcalf W."/>
        </authorList>
    </citation>
    <scope>NUCLEOTIDE SEQUENCE [LARGE SCALE GENOMIC DNA]</scope>
    <source>
        <strain evidence="2 3">NRRL ISP-5550</strain>
    </source>
</reference>
<dbReference type="PANTHER" id="PTHR35400">
    <property type="entry name" value="SLR1083 PROTEIN"/>
    <property type="match status" value="1"/>
</dbReference>
<name>A0A0F4JTT4_9ACTN</name>
<accession>A0A0F4JTT4</accession>